<dbReference type="GO" id="GO:0051302">
    <property type="term" value="P:regulation of cell division"/>
    <property type="evidence" value="ECO:0007669"/>
    <property type="project" value="TreeGrafter"/>
</dbReference>
<dbReference type="Gene3D" id="1.10.3290.10">
    <property type="entry name" value="Fido-like domain"/>
    <property type="match status" value="1"/>
</dbReference>
<evidence type="ECO:0000256" key="4">
    <source>
        <dbReference type="ARBA" id="ARBA00022840"/>
    </source>
</evidence>
<dbReference type="GO" id="GO:0005524">
    <property type="term" value="F:ATP binding"/>
    <property type="evidence" value="ECO:0007669"/>
    <property type="project" value="UniProtKB-KW"/>
</dbReference>
<dbReference type="EC" id="2.7.7.108" evidence="5"/>
<feature type="domain" description="Fido" evidence="8">
    <location>
        <begin position="110"/>
        <end position="263"/>
    </location>
</feature>
<dbReference type="Pfam" id="PF02661">
    <property type="entry name" value="Fic"/>
    <property type="match status" value="1"/>
</dbReference>
<keyword evidence="3" id="KW-0547">Nucleotide-binding</keyword>
<dbReference type="PANTHER" id="PTHR39560:SF1">
    <property type="entry name" value="PROTEIN ADENYLYLTRANSFERASE FIC-RELATED"/>
    <property type="match status" value="1"/>
</dbReference>
<name>I5AR25_EUBC6</name>
<comment type="catalytic activity">
    <reaction evidence="6">
        <text>L-threonyl-[protein] + ATP = 3-O-(5'-adenylyl)-L-threonyl-[protein] + diphosphate</text>
        <dbReference type="Rhea" id="RHEA:54292"/>
        <dbReference type="Rhea" id="RHEA-COMP:11060"/>
        <dbReference type="Rhea" id="RHEA-COMP:13847"/>
        <dbReference type="ChEBI" id="CHEBI:30013"/>
        <dbReference type="ChEBI" id="CHEBI:30616"/>
        <dbReference type="ChEBI" id="CHEBI:33019"/>
        <dbReference type="ChEBI" id="CHEBI:138113"/>
        <dbReference type="EC" id="2.7.7.108"/>
    </reaction>
</comment>
<dbReference type="InterPro" id="IPR033788">
    <property type="entry name" value="VbhA-like"/>
</dbReference>
<dbReference type="PANTHER" id="PTHR39560">
    <property type="entry name" value="PROTEIN ADENYLYLTRANSFERASE FIC-RELATED"/>
    <property type="match status" value="1"/>
</dbReference>
<evidence type="ECO:0000256" key="6">
    <source>
        <dbReference type="ARBA" id="ARBA00047939"/>
    </source>
</evidence>
<dbReference type="AlphaFoldDB" id="I5AR25"/>
<dbReference type="GO" id="GO:0051301">
    <property type="term" value="P:cell division"/>
    <property type="evidence" value="ECO:0007669"/>
    <property type="project" value="UniProtKB-KW"/>
</dbReference>
<keyword evidence="2" id="KW-0548">Nucleotidyltransferase</keyword>
<sequence length="381" mass="44083">MKDEKTNQIDDIQKDPFEEYIKLGEPDKVDRVYAWQTAMGLQDVDKLHPSEYLINTAKENIDGNISIDEVKKRIVSYYKESSHHVSEGTEEADKVSVHIAEILSDRSFVFSPAQYISIHRRLFEGVFSHAGKLRDYNISKNEWVLDGASVMYGGALELRETLDYDFKTEQEFSYADLTMSEIIVHLARFVSRLWQIHIFCEGNTRTTAVFFIKYLRSMGFNVTNDVFAKNAWYFRNSLVRANYMNVKKGINEDFSFLELFLRNLLMGEKNELKNRYMHILWDKTTHSTDKQHIQQHIQQHIGDKKSILTLLDTKGVSSKMKGNILKLHEAFGMEKVFGRADVVEVLGITERPASTLLGKMYTLELTEKITGAGKGKYRFID</sequence>
<protein>
    <recommendedName>
        <fullName evidence="5">protein adenylyltransferase</fullName>
        <ecNumber evidence="5">2.7.7.108</ecNumber>
    </recommendedName>
</protein>
<evidence type="ECO:0000256" key="5">
    <source>
        <dbReference type="ARBA" id="ARBA00034531"/>
    </source>
</evidence>
<gene>
    <name evidence="9" type="ORF">EubceDRAFT1_0391</name>
</gene>
<reference evidence="9 10" key="2">
    <citation type="submission" date="2012-02" db="EMBL/GenBank/DDBJ databases">
        <title>Improved High-Quality Draft sequence of Eubacterium cellulosolvens 6.</title>
        <authorList>
            <consortium name="US DOE Joint Genome Institute"/>
            <person name="Lucas S."/>
            <person name="Han J."/>
            <person name="Lapidus A."/>
            <person name="Cheng J.-F."/>
            <person name="Goodwin L."/>
            <person name="Pitluck S."/>
            <person name="Peters L."/>
            <person name="Mikhailova N."/>
            <person name="Gu W."/>
            <person name="Detter J.C."/>
            <person name="Han C."/>
            <person name="Tapia R."/>
            <person name="Land M."/>
            <person name="Hauser L."/>
            <person name="Kyrpides N."/>
            <person name="Ivanova N."/>
            <person name="Pagani I."/>
            <person name="Johnson E."/>
            <person name="Mukhopadhyay B."/>
            <person name="Anderson I."/>
            <person name="Woyke T."/>
        </authorList>
    </citation>
    <scope>NUCLEOTIDE SEQUENCE [LARGE SCALE GENOMIC DNA]</scope>
    <source>
        <strain evidence="9 10">6</strain>
    </source>
</reference>
<keyword evidence="9" id="KW-0131">Cell cycle</keyword>
<dbReference type="GO" id="GO:0070733">
    <property type="term" value="F:AMPylase activity"/>
    <property type="evidence" value="ECO:0007669"/>
    <property type="project" value="UniProtKB-EC"/>
</dbReference>
<keyword evidence="10" id="KW-1185">Reference proteome</keyword>
<dbReference type="CDD" id="cd11586">
    <property type="entry name" value="VbhA_like"/>
    <property type="match status" value="1"/>
</dbReference>
<keyword evidence="4" id="KW-0067">ATP-binding</keyword>
<evidence type="ECO:0000313" key="9">
    <source>
        <dbReference type="EMBL" id="EIM56248.1"/>
    </source>
</evidence>
<dbReference type="STRING" id="633697.EubceDRAFT1_0391"/>
<evidence type="ECO:0000259" key="8">
    <source>
        <dbReference type="PROSITE" id="PS51459"/>
    </source>
</evidence>
<keyword evidence="1" id="KW-0808">Transferase</keyword>
<accession>I5AR25</accession>
<evidence type="ECO:0000256" key="2">
    <source>
        <dbReference type="ARBA" id="ARBA00022695"/>
    </source>
</evidence>
<dbReference type="InterPro" id="IPR036597">
    <property type="entry name" value="Fido-like_dom_sf"/>
</dbReference>
<comment type="catalytic activity">
    <reaction evidence="7">
        <text>L-tyrosyl-[protein] + ATP = O-(5'-adenylyl)-L-tyrosyl-[protein] + diphosphate</text>
        <dbReference type="Rhea" id="RHEA:54288"/>
        <dbReference type="Rhea" id="RHEA-COMP:10136"/>
        <dbReference type="Rhea" id="RHEA-COMP:13846"/>
        <dbReference type="ChEBI" id="CHEBI:30616"/>
        <dbReference type="ChEBI" id="CHEBI:33019"/>
        <dbReference type="ChEBI" id="CHEBI:46858"/>
        <dbReference type="ChEBI" id="CHEBI:83624"/>
        <dbReference type="EC" id="2.7.7.108"/>
    </reaction>
</comment>
<evidence type="ECO:0000313" key="10">
    <source>
        <dbReference type="Proteomes" id="UP000005753"/>
    </source>
</evidence>
<dbReference type="InterPro" id="IPR003812">
    <property type="entry name" value="Fido"/>
</dbReference>
<dbReference type="SUPFAM" id="SSF140931">
    <property type="entry name" value="Fic-like"/>
    <property type="match status" value="1"/>
</dbReference>
<reference evidence="9 10" key="1">
    <citation type="submission" date="2010-08" db="EMBL/GenBank/DDBJ databases">
        <authorList>
            <consortium name="US DOE Joint Genome Institute (JGI-PGF)"/>
            <person name="Lucas S."/>
            <person name="Copeland A."/>
            <person name="Lapidus A."/>
            <person name="Cheng J.-F."/>
            <person name="Bruce D."/>
            <person name="Goodwin L."/>
            <person name="Pitluck S."/>
            <person name="Land M.L."/>
            <person name="Hauser L."/>
            <person name="Chang Y.-J."/>
            <person name="Anderson I.J."/>
            <person name="Johnson E."/>
            <person name="Mulhopadhyay B."/>
            <person name="Kyrpides N."/>
            <person name="Woyke T.J."/>
        </authorList>
    </citation>
    <scope>NUCLEOTIDE SEQUENCE [LARGE SCALE GENOMIC DNA]</scope>
    <source>
        <strain evidence="9 10">6</strain>
    </source>
</reference>
<dbReference type="PROSITE" id="PS51459">
    <property type="entry name" value="FIDO"/>
    <property type="match status" value="1"/>
</dbReference>
<keyword evidence="9" id="KW-0132">Cell division</keyword>
<dbReference type="EMBL" id="CM001487">
    <property type="protein sequence ID" value="EIM56248.1"/>
    <property type="molecule type" value="Genomic_DNA"/>
</dbReference>
<evidence type="ECO:0000256" key="3">
    <source>
        <dbReference type="ARBA" id="ARBA00022741"/>
    </source>
</evidence>
<dbReference type="eggNOG" id="COG2184">
    <property type="taxonomic scope" value="Bacteria"/>
</dbReference>
<evidence type="ECO:0000256" key="1">
    <source>
        <dbReference type="ARBA" id="ARBA00022679"/>
    </source>
</evidence>
<dbReference type="Proteomes" id="UP000005753">
    <property type="component" value="Chromosome"/>
</dbReference>
<organism evidence="9 10">
    <name type="scientific">Eubacterium cellulosolvens (strain ATCC 43171 / JCM 9499 / 6)</name>
    <name type="common">Cillobacterium cellulosolvens</name>
    <dbReference type="NCBI Taxonomy" id="633697"/>
    <lineage>
        <taxon>Bacteria</taxon>
        <taxon>Bacillati</taxon>
        <taxon>Bacillota</taxon>
        <taxon>Clostridia</taxon>
        <taxon>Eubacteriales</taxon>
        <taxon>Eubacteriaceae</taxon>
        <taxon>Eubacterium</taxon>
    </lineage>
</organism>
<dbReference type="HOGENOM" id="CLU_058177_0_0_9"/>
<evidence type="ECO:0000256" key="7">
    <source>
        <dbReference type="ARBA" id="ARBA00048696"/>
    </source>
</evidence>
<proteinExistence type="predicted"/>